<dbReference type="InterPro" id="IPR004919">
    <property type="entry name" value="GmrSD_N"/>
</dbReference>
<sequence>MSTTEETGARTVFGRENRVSTDLELEPITSENEDYESAPPDYEITTYPADFTLEVLHQKWKAKEIRIPDFQRDFVWKQVQASKLIESFLVGLPVPAVFLYKERKSQESLVIDGQQRLKSIFFFFEGYFGPEARGTRRVFNLKGLSPDSPFHDRSFEDFSEEDQRRLKNAVLRAFIVQQLDPNDDTSMYHIFERLNTGGTLLSNQEIRNCVFHGNFIEFLEEINKDPAWKSILGKDVPDARRKDIELIVRFFAMRDINAYKKPMKDFLSKFMKENRNAPEEILRKSREIFTQTCRTVVESLGKKPFHIHSGLNAAVFDAVMSAFSGHLDEIPEDISARYSRLTNNEEFSQCIRTGTTDVGIVKKRFHLAETALFS</sequence>
<accession>A0A450U0B3</accession>
<dbReference type="PANTHER" id="PTHR39639">
    <property type="entry name" value="CHROMOSOME 16, WHOLE GENOME SHOTGUN SEQUENCE"/>
    <property type="match status" value="1"/>
</dbReference>
<dbReference type="AlphaFoldDB" id="A0A450U0B3"/>
<evidence type="ECO:0000313" key="2">
    <source>
        <dbReference type="EMBL" id="VFJ75750.1"/>
    </source>
</evidence>
<protein>
    <recommendedName>
        <fullName evidence="1">GmrSD restriction endonucleases N-terminal domain-containing protein</fullName>
    </recommendedName>
</protein>
<dbReference type="EMBL" id="CAADFE010000087">
    <property type="protein sequence ID" value="VFJ75750.1"/>
    <property type="molecule type" value="Genomic_DNA"/>
</dbReference>
<gene>
    <name evidence="2" type="ORF">BECKFW1821C_GA0114237_10874</name>
</gene>
<name>A0A450U0B3_9GAMM</name>
<reference evidence="2" key="1">
    <citation type="submission" date="2019-02" db="EMBL/GenBank/DDBJ databases">
        <authorList>
            <person name="Gruber-Vodicka R. H."/>
            <person name="Seah K. B. B."/>
        </authorList>
    </citation>
    <scope>NUCLEOTIDE SEQUENCE</scope>
    <source>
        <strain evidence="2">BECK_BZ131</strain>
    </source>
</reference>
<organism evidence="2">
    <name type="scientific">Candidatus Kentrum sp. FW</name>
    <dbReference type="NCBI Taxonomy" id="2126338"/>
    <lineage>
        <taxon>Bacteria</taxon>
        <taxon>Pseudomonadati</taxon>
        <taxon>Pseudomonadota</taxon>
        <taxon>Gammaproteobacteria</taxon>
        <taxon>Candidatus Kentrum</taxon>
    </lineage>
</organism>
<dbReference type="PANTHER" id="PTHR39639:SF1">
    <property type="entry name" value="DUF262 DOMAIN-CONTAINING PROTEIN"/>
    <property type="match status" value="1"/>
</dbReference>
<evidence type="ECO:0000259" key="1">
    <source>
        <dbReference type="Pfam" id="PF03235"/>
    </source>
</evidence>
<proteinExistence type="predicted"/>
<dbReference type="Pfam" id="PF03235">
    <property type="entry name" value="GmrSD_N"/>
    <property type="match status" value="1"/>
</dbReference>
<feature type="domain" description="GmrSD restriction endonucleases N-terminal" evidence="1">
    <location>
        <begin position="63"/>
        <end position="210"/>
    </location>
</feature>